<dbReference type="PANTHER" id="PTHR48043">
    <property type="entry name" value="EG:EG0003.4 PROTEIN-RELATED"/>
    <property type="match status" value="1"/>
</dbReference>
<feature type="transmembrane region" description="Helical" evidence="4">
    <location>
        <begin position="488"/>
        <end position="507"/>
    </location>
</feature>
<dbReference type="PANTHER" id="PTHR48043:SF159">
    <property type="entry name" value="EG:EG0003.4 PROTEIN-RELATED"/>
    <property type="match status" value="1"/>
</dbReference>
<evidence type="ECO:0000256" key="1">
    <source>
        <dbReference type="ARBA" id="ARBA00009995"/>
    </source>
</evidence>
<reference evidence="5 6" key="1">
    <citation type="journal article" date="2023" name="Nucleic Acids Res.">
        <title>The hologenome of Daphnia magna reveals possible DNA methylation and microbiome-mediated evolution of the host genome.</title>
        <authorList>
            <person name="Chaturvedi A."/>
            <person name="Li X."/>
            <person name="Dhandapani V."/>
            <person name="Marshall H."/>
            <person name="Kissane S."/>
            <person name="Cuenca-Cambronero M."/>
            <person name="Asole G."/>
            <person name="Calvet F."/>
            <person name="Ruiz-Romero M."/>
            <person name="Marangio P."/>
            <person name="Guigo R."/>
            <person name="Rago D."/>
            <person name="Mirbahai L."/>
            <person name="Eastwood N."/>
            <person name="Colbourne J.K."/>
            <person name="Zhou J."/>
            <person name="Mallon E."/>
            <person name="Orsini L."/>
        </authorList>
    </citation>
    <scope>NUCLEOTIDE SEQUENCE [LARGE SCALE GENOMIC DNA]</scope>
    <source>
        <strain evidence="5">LRV0_1</strain>
    </source>
</reference>
<keyword evidence="3" id="KW-0808">Transferase</keyword>
<dbReference type="Proteomes" id="UP001234178">
    <property type="component" value="Unassembled WGS sequence"/>
</dbReference>
<dbReference type="InterPro" id="IPR002213">
    <property type="entry name" value="UDP_glucos_trans"/>
</dbReference>
<evidence type="ECO:0000256" key="2">
    <source>
        <dbReference type="ARBA" id="ARBA00022676"/>
    </source>
</evidence>
<proteinExistence type="inferred from homology"/>
<organism evidence="5 6">
    <name type="scientific">Daphnia magna</name>
    <dbReference type="NCBI Taxonomy" id="35525"/>
    <lineage>
        <taxon>Eukaryota</taxon>
        <taxon>Metazoa</taxon>
        <taxon>Ecdysozoa</taxon>
        <taxon>Arthropoda</taxon>
        <taxon>Crustacea</taxon>
        <taxon>Branchiopoda</taxon>
        <taxon>Diplostraca</taxon>
        <taxon>Cladocera</taxon>
        <taxon>Anomopoda</taxon>
        <taxon>Daphniidae</taxon>
        <taxon>Daphnia</taxon>
    </lineage>
</organism>
<dbReference type="CDD" id="cd03784">
    <property type="entry name" value="GT1_Gtf-like"/>
    <property type="match status" value="1"/>
</dbReference>
<dbReference type="Pfam" id="PF00201">
    <property type="entry name" value="UDPGT"/>
    <property type="match status" value="1"/>
</dbReference>
<name>A0ABR0AFC5_9CRUS</name>
<evidence type="ECO:0000313" key="6">
    <source>
        <dbReference type="Proteomes" id="UP001234178"/>
    </source>
</evidence>
<evidence type="ECO:0000313" key="5">
    <source>
        <dbReference type="EMBL" id="KAK4023825.1"/>
    </source>
</evidence>
<keyword evidence="4" id="KW-0472">Membrane</keyword>
<sequence length="525" mass="59920">MIKGVQGNSFVWGGKFMHNQQSPSSGEALPVVEGSRILIVAAYGTKSHQNVYVPLTKELATRGHHVTIISNYDISEVARLDNVRQIWLEELAIDISKLPNMFTVMSDPWKKIDMAVEVVKILMNQPSTNAEITYGDPRVQQLMASESFDLVMISEACGLTCYPFGWHFKAPTIAISPNVLFPGRASLLGDDEHHSYVPFLLSSFTDKMSLYERTINYLVSKFFQTFVHDWHLETVHSIFKRTINPECPPFIEIEKNFSLVFTNSHPSFSYPRTLPPRVIEVGGLHCRPAKPLPEDLEKYVSSSEAGFIVFGVGSAINMEDMPEEMIQSFIKAFSRLPQRVIWQWKGKVRSDLPRNIMAIPWLPQQDLLGKDIIFLQEAVYHGVPVLGFPFGTDQYHNIGRAIQEGYAVKLEWKDVTQETLTTSIQDILHDSKYKKSAKRLSAMFRDQIQPPLERAVFWTEFVLRHNGTEHLRLGSIDLAPYQRALVDVYLVMALFFITPILLMFFCVRRCCCRRPTVTDAVKKQQ</sequence>
<gene>
    <name evidence="5" type="ORF">OUZ56_009223</name>
</gene>
<comment type="caution">
    <text evidence="5">The sequence shown here is derived from an EMBL/GenBank/DDBJ whole genome shotgun (WGS) entry which is preliminary data.</text>
</comment>
<evidence type="ECO:0000256" key="3">
    <source>
        <dbReference type="ARBA" id="ARBA00022679"/>
    </source>
</evidence>
<keyword evidence="4" id="KW-0812">Transmembrane</keyword>
<dbReference type="SUPFAM" id="SSF53756">
    <property type="entry name" value="UDP-Glycosyltransferase/glycogen phosphorylase"/>
    <property type="match status" value="1"/>
</dbReference>
<accession>A0ABR0AFC5</accession>
<keyword evidence="2" id="KW-0328">Glycosyltransferase</keyword>
<protein>
    <submittedName>
        <fullName evidence="5">Uncharacterized protein</fullName>
    </submittedName>
</protein>
<keyword evidence="6" id="KW-1185">Reference proteome</keyword>
<dbReference type="Gene3D" id="3.40.50.2000">
    <property type="entry name" value="Glycogen Phosphorylase B"/>
    <property type="match status" value="2"/>
</dbReference>
<dbReference type="InterPro" id="IPR050271">
    <property type="entry name" value="UDP-glycosyltransferase"/>
</dbReference>
<dbReference type="EMBL" id="JAOYFB010000037">
    <property type="protein sequence ID" value="KAK4023825.1"/>
    <property type="molecule type" value="Genomic_DNA"/>
</dbReference>
<evidence type="ECO:0000256" key="4">
    <source>
        <dbReference type="SAM" id="Phobius"/>
    </source>
</evidence>
<comment type="similarity">
    <text evidence="1">Belongs to the UDP-glycosyltransferase family.</text>
</comment>
<keyword evidence="4" id="KW-1133">Transmembrane helix</keyword>